<protein>
    <submittedName>
        <fullName evidence="3">GAF domain-containing protein</fullName>
    </submittedName>
</protein>
<dbReference type="SUPFAM" id="SSF55781">
    <property type="entry name" value="GAF domain-like"/>
    <property type="match status" value="1"/>
</dbReference>
<evidence type="ECO:0000313" key="4">
    <source>
        <dbReference type="Proteomes" id="UP001248581"/>
    </source>
</evidence>
<dbReference type="InterPro" id="IPR051330">
    <property type="entry name" value="Phosphatase_reg/MetRdx"/>
</dbReference>
<dbReference type="Proteomes" id="UP001248581">
    <property type="component" value="Chromosome"/>
</dbReference>
<evidence type="ECO:0000259" key="2">
    <source>
        <dbReference type="Pfam" id="PF13185"/>
    </source>
</evidence>
<organism evidence="3 4">
    <name type="scientific">Thalassotalea nanhaiensis</name>
    <dbReference type="NCBI Taxonomy" id="3065648"/>
    <lineage>
        <taxon>Bacteria</taxon>
        <taxon>Pseudomonadati</taxon>
        <taxon>Pseudomonadota</taxon>
        <taxon>Gammaproteobacteria</taxon>
        <taxon>Alteromonadales</taxon>
        <taxon>Colwelliaceae</taxon>
        <taxon>Thalassotalea</taxon>
    </lineage>
</organism>
<evidence type="ECO:0000313" key="3">
    <source>
        <dbReference type="EMBL" id="WNC70380.1"/>
    </source>
</evidence>
<dbReference type="RefSeq" id="WP_348389520.1">
    <property type="nucleotide sequence ID" value="NZ_CP134146.1"/>
</dbReference>
<dbReference type="PROSITE" id="PS01320">
    <property type="entry name" value="UPF0067"/>
    <property type="match status" value="1"/>
</dbReference>
<gene>
    <name evidence="3" type="ORF">RI845_07880</name>
</gene>
<feature type="domain" description="GAF" evidence="2">
    <location>
        <begin position="45"/>
        <end position="146"/>
    </location>
</feature>
<accession>A0ABY9TNW1</accession>
<dbReference type="InterPro" id="IPR029016">
    <property type="entry name" value="GAF-like_dom_sf"/>
</dbReference>
<keyword evidence="4" id="KW-1185">Reference proteome</keyword>
<reference evidence="4" key="1">
    <citation type="submission" date="2023-09" db="EMBL/GenBank/DDBJ databases">
        <authorList>
            <person name="Li S."/>
            <person name="Li X."/>
            <person name="Zhang C."/>
            <person name="Zhao Z."/>
        </authorList>
    </citation>
    <scope>NUCLEOTIDE SEQUENCE [LARGE SCALE GENOMIC DNA]</scope>
    <source>
        <strain evidence="4">SQ345</strain>
    </source>
</reference>
<comment type="similarity">
    <text evidence="1">Belongs to the free Met sulfoxide reductase family.</text>
</comment>
<dbReference type="Gene3D" id="3.30.450.40">
    <property type="match status" value="1"/>
</dbReference>
<evidence type="ECO:0000256" key="1">
    <source>
        <dbReference type="ARBA" id="ARBA00038454"/>
    </source>
</evidence>
<dbReference type="Pfam" id="PF13185">
    <property type="entry name" value="GAF_2"/>
    <property type="match status" value="1"/>
</dbReference>
<dbReference type="PANTHER" id="PTHR21021:SF15">
    <property type="entry name" value="FREE METHIONINE-R-SULFOXIDE REDUCTASE"/>
    <property type="match status" value="1"/>
</dbReference>
<name>A0ABY9TNW1_9GAMM</name>
<proteinExistence type="inferred from homology"/>
<dbReference type="InterPro" id="IPR003018">
    <property type="entry name" value="GAF"/>
</dbReference>
<sequence>MDKTDFYQSMLGQVEAIIAGENDTIANMANISAILFNAFDGVNWAGFYRMVNNELVLGPFQGQVACIRIPVGRGVCGTAVSEKRIQLIADVHQFEGHIACDAASNSEIVIPVYHQNKVIAVLDIDSVSVGYFDQEDAKGLQAIVHAFEQQITVSS</sequence>
<dbReference type="EMBL" id="CP134146">
    <property type="protein sequence ID" value="WNC70380.1"/>
    <property type="molecule type" value="Genomic_DNA"/>
</dbReference>
<dbReference type="PANTHER" id="PTHR21021">
    <property type="entry name" value="GAF/PUTATIVE CYTOSKELETAL PROTEIN"/>
    <property type="match status" value="1"/>
</dbReference>
<dbReference type="InterPro" id="IPR000614">
    <property type="entry name" value="FRMsr_CS"/>
</dbReference>